<reference evidence="1 2" key="1">
    <citation type="submission" date="2019-08" db="EMBL/GenBank/DDBJ databases">
        <title>Calorimonas adulescens gen. nov., sp. nov., an anaerobic thermophilic bacterium from Sakhalin hot spring.</title>
        <authorList>
            <person name="Khomyakova M.A."/>
            <person name="Merkel A.Y."/>
            <person name="Novikov A."/>
            <person name="Bonch-Osmolovskaya E.A."/>
            <person name="Slobodkin A.I."/>
        </authorList>
    </citation>
    <scope>NUCLEOTIDE SEQUENCE [LARGE SCALE GENOMIC DNA]</scope>
    <source>
        <strain evidence="1 2">A05MB</strain>
    </source>
</reference>
<dbReference type="EMBL" id="VTPS01000001">
    <property type="protein sequence ID" value="TZE83525.1"/>
    <property type="molecule type" value="Genomic_DNA"/>
</dbReference>
<gene>
    <name evidence="1" type="ORF">FWJ32_01190</name>
</gene>
<dbReference type="AlphaFoldDB" id="A0A5D8QG49"/>
<comment type="caution">
    <text evidence="1">The sequence shown here is derived from an EMBL/GenBank/DDBJ whole genome shotgun (WGS) entry which is preliminary data.</text>
</comment>
<sequence>MNVVNKNEGPKIEYSVTGNIISFRDEIMLNLSKYERDDTNHIDICADSMGCLVCGTAAGLRYVAEIDIPARTYIETPVENPEEGEPATRLEPVPFDIDKCTLTLWDLEV</sequence>
<evidence type="ECO:0000313" key="1">
    <source>
        <dbReference type="EMBL" id="TZE83525.1"/>
    </source>
</evidence>
<organism evidence="1 2">
    <name type="scientific">Calorimonas adulescens</name>
    <dbReference type="NCBI Taxonomy" id="2606906"/>
    <lineage>
        <taxon>Bacteria</taxon>
        <taxon>Bacillati</taxon>
        <taxon>Bacillota</taxon>
        <taxon>Clostridia</taxon>
        <taxon>Thermoanaerobacterales</taxon>
        <taxon>Thermoanaerobacteraceae</taxon>
        <taxon>Calorimonas</taxon>
    </lineage>
</organism>
<proteinExistence type="predicted"/>
<protein>
    <submittedName>
        <fullName evidence="1">Uncharacterized protein</fullName>
    </submittedName>
</protein>
<dbReference type="Proteomes" id="UP000322976">
    <property type="component" value="Unassembled WGS sequence"/>
</dbReference>
<dbReference type="RefSeq" id="WP_149544143.1">
    <property type="nucleotide sequence ID" value="NZ_VTPS01000001.1"/>
</dbReference>
<evidence type="ECO:0000313" key="2">
    <source>
        <dbReference type="Proteomes" id="UP000322976"/>
    </source>
</evidence>
<name>A0A5D8QG49_9THEO</name>
<accession>A0A5D8QG49</accession>
<keyword evidence="2" id="KW-1185">Reference proteome</keyword>